<accession>A0AAW0D1N7</accession>
<dbReference type="InterPro" id="IPR001128">
    <property type="entry name" value="Cyt_P450"/>
</dbReference>
<protein>
    <submittedName>
        <fullName evidence="1">Cytochrome P450</fullName>
    </submittedName>
</protein>
<dbReference type="EMBL" id="JAWWNJ010000011">
    <property type="protein sequence ID" value="KAK7045253.1"/>
    <property type="molecule type" value="Genomic_DNA"/>
</dbReference>
<reference evidence="1 2" key="1">
    <citation type="journal article" date="2024" name="J Genomics">
        <title>Draft genome sequencing and assembly of Favolaschia claudopus CIRM-BRFM 2984 isolated from oak limbs.</title>
        <authorList>
            <person name="Navarro D."/>
            <person name="Drula E."/>
            <person name="Chaduli D."/>
            <person name="Cazenave R."/>
            <person name="Ahrendt S."/>
            <person name="Wang J."/>
            <person name="Lipzen A."/>
            <person name="Daum C."/>
            <person name="Barry K."/>
            <person name="Grigoriev I.V."/>
            <person name="Favel A."/>
            <person name="Rosso M.N."/>
            <person name="Martin F."/>
        </authorList>
    </citation>
    <scope>NUCLEOTIDE SEQUENCE [LARGE SCALE GENOMIC DNA]</scope>
    <source>
        <strain evidence="1 2">CIRM-BRFM 2984</strain>
    </source>
</reference>
<dbReference type="InterPro" id="IPR036396">
    <property type="entry name" value="Cyt_P450_sf"/>
</dbReference>
<dbReference type="AlphaFoldDB" id="A0AAW0D1N7"/>
<dbReference type="SUPFAM" id="SSF48264">
    <property type="entry name" value="Cytochrome P450"/>
    <property type="match status" value="1"/>
</dbReference>
<dbReference type="GO" id="GO:0005506">
    <property type="term" value="F:iron ion binding"/>
    <property type="evidence" value="ECO:0007669"/>
    <property type="project" value="InterPro"/>
</dbReference>
<gene>
    <name evidence="1" type="ORF">R3P38DRAFT_3177472</name>
</gene>
<sequence length="299" mass="33457">MDITHYSLVTTSAVLGYITYLLFRRSRNLRDIPGPPSPSWLFGNTLQILTTPIYGEYEFKWLRKYGSVYRVKGCFGEDRLMISDPAALQVILNGRQYYKMGPSLDNTAHLIYNKDCLWLCKEEEHKRLRTALNSGFSAPAVRTYMPIFERVAQELADQFDDMAGQASANLLPSLGRATLLTVAQGMSSALGLSLDQLGVDFISTNLLMMNMASTSSPPEILQDAIMAWMPDIIRNLGRHLPIEPFKSLDKARFLSDKIGKSVIRDVREAKSQGLDGVGAFYDQLVDRVQVPSTTTSLTE</sequence>
<dbReference type="GO" id="GO:0020037">
    <property type="term" value="F:heme binding"/>
    <property type="evidence" value="ECO:0007669"/>
    <property type="project" value="InterPro"/>
</dbReference>
<organism evidence="1 2">
    <name type="scientific">Favolaschia claudopus</name>
    <dbReference type="NCBI Taxonomy" id="2862362"/>
    <lineage>
        <taxon>Eukaryota</taxon>
        <taxon>Fungi</taxon>
        <taxon>Dikarya</taxon>
        <taxon>Basidiomycota</taxon>
        <taxon>Agaricomycotina</taxon>
        <taxon>Agaricomycetes</taxon>
        <taxon>Agaricomycetidae</taxon>
        <taxon>Agaricales</taxon>
        <taxon>Marasmiineae</taxon>
        <taxon>Mycenaceae</taxon>
        <taxon>Favolaschia</taxon>
    </lineage>
</organism>
<dbReference type="GO" id="GO:0004497">
    <property type="term" value="F:monooxygenase activity"/>
    <property type="evidence" value="ECO:0007669"/>
    <property type="project" value="InterPro"/>
</dbReference>
<name>A0AAW0D1N7_9AGAR</name>
<evidence type="ECO:0000313" key="2">
    <source>
        <dbReference type="Proteomes" id="UP001362999"/>
    </source>
</evidence>
<keyword evidence="2" id="KW-1185">Reference proteome</keyword>
<evidence type="ECO:0000313" key="1">
    <source>
        <dbReference type="EMBL" id="KAK7045253.1"/>
    </source>
</evidence>
<dbReference type="Pfam" id="PF00067">
    <property type="entry name" value="p450"/>
    <property type="match status" value="1"/>
</dbReference>
<comment type="caution">
    <text evidence="1">The sequence shown here is derived from an EMBL/GenBank/DDBJ whole genome shotgun (WGS) entry which is preliminary data.</text>
</comment>
<proteinExistence type="predicted"/>
<dbReference type="Gene3D" id="1.10.630.10">
    <property type="entry name" value="Cytochrome P450"/>
    <property type="match status" value="1"/>
</dbReference>
<dbReference type="Proteomes" id="UP001362999">
    <property type="component" value="Unassembled WGS sequence"/>
</dbReference>
<dbReference type="GO" id="GO:0016705">
    <property type="term" value="F:oxidoreductase activity, acting on paired donors, with incorporation or reduction of molecular oxygen"/>
    <property type="evidence" value="ECO:0007669"/>
    <property type="project" value="InterPro"/>
</dbReference>